<dbReference type="PANTHER" id="PTHR48422">
    <property type="entry name" value="PROTEIN EVA-1 HOMOLOG B-RELATED"/>
    <property type="match status" value="1"/>
</dbReference>
<gene>
    <name evidence="9" type="ORF">AGOR_G00026740</name>
</gene>
<evidence type="ECO:0000256" key="6">
    <source>
        <dbReference type="SAM" id="MobiDB-lite"/>
    </source>
</evidence>
<accession>A0A8T3E972</accession>
<reference evidence="9" key="1">
    <citation type="submission" date="2021-01" db="EMBL/GenBank/DDBJ databases">
        <authorList>
            <person name="Zahm M."/>
            <person name="Roques C."/>
            <person name="Cabau C."/>
            <person name="Klopp C."/>
            <person name="Donnadieu C."/>
            <person name="Jouanno E."/>
            <person name="Lampietro C."/>
            <person name="Louis A."/>
            <person name="Herpin A."/>
            <person name="Echchiki A."/>
            <person name="Berthelot C."/>
            <person name="Parey E."/>
            <person name="Roest-Crollius H."/>
            <person name="Braasch I."/>
            <person name="Postlethwait J."/>
            <person name="Bobe J."/>
            <person name="Montfort J."/>
            <person name="Bouchez O."/>
            <person name="Begum T."/>
            <person name="Mejri S."/>
            <person name="Adams A."/>
            <person name="Chen W.-J."/>
            <person name="Guiguen Y."/>
        </authorList>
    </citation>
    <scope>NUCLEOTIDE SEQUENCE</scope>
    <source>
        <tissue evidence="9">Blood</tissue>
    </source>
</reference>
<feature type="region of interest" description="Disordered" evidence="6">
    <location>
        <begin position="46"/>
        <end position="82"/>
    </location>
</feature>
<protein>
    <recommendedName>
        <fullName evidence="8">EVA1 domain-containing protein</fullName>
    </recommendedName>
</protein>
<feature type="compositionally biased region" description="Acidic residues" evidence="6">
    <location>
        <begin position="65"/>
        <end position="75"/>
    </location>
</feature>
<evidence type="ECO:0000256" key="1">
    <source>
        <dbReference type="ARBA" id="ARBA00004167"/>
    </source>
</evidence>
<dbReference type="EMBL" id="JAERUA010000002">
    <property type="protein sequence ID" value="KAI1903395.1"/>
    <property type="molecule type" value="Genomic_DNA"/>
</dbReference>
<dbReference type="Proteomes" id="UP000829720">
    <property type="component" value="Unassembled WGS sequence"/>
</dbReference>
<dbReference type="InterPro" id="IPR052461">
    <property type="entry name" value="EVA1_A/B"/>
</dbReference>
<name>A0A8T3E972_9TELE</name>
<dbReference type="AlphaFoldDB" id="A0A8T3E972"/>
<evidence type="ECO:0000313" key="10">
    <source>
        <dbReference type="Proteomes" id="UP000829720"/>
    </source>
</evidence>
<evidence type="ECO:0000313" key="9">
    <source>
        <dbReference type="EMBL" id="KAI1903395.1"/>
    </source>
</evidence>
<keyword evidence="5 7" id="KW-0472">Membrane</keyword>
<comment type="similarity">
    <text evidence="2">Belongs to the EVA1 family.</text>
</comment>
<feature type="domain" description="EVA1" evidence="8">
    <location>
        <begin position="2"/>
        <end position="125"/>
    </location>
</feature>
<keyword evidence="10" id="KW-1185">Reference proteome</keyword>
<evidence type="ECO:0000256" key="3">
    <source>
        <dbReference type="ARBA" id="ARBA00022692"/>
    </source>
</evidence>
<dbReference type="OrthoDB" id="5970528at2759"/>
<proteinExistence type="inferred from homology"/>
<evidence type="ECO:0000256" key="4">
    <source>
        <dbReference type="ARBA" id="ARBA00022989"/>
    </source>
</evidence>
<keyword evidence="4 7" id="KW-1133">Transmembrane helix</keyword>
<evidence type="ECO:0000256" key="2">
    <source>
        <dbReference type="ARBA" id="ARBA00006023"/>
    </source>
</evidence>
<evidence type="ECO:0000256" key="7">
    <source>
        <dbReference type="SAM" id="Phobius"/>
    </source>
</evidence>
<dbReference type="InterPro" id="IPR039500">
    <property type="entry name" value="EVA1_dom"/>
</dbReference>
<comment type="caution">
    <text evidence="9">The sequence shown here is derived from an EMBL/GenBank/DDBJ whole genome shotgun (WGS) entry which is preliminary data.</text>
</comment>
<dbReference type="GO" id="GO:0016020">
    <property type="term" value="C:membrane"/>
    <property type="evidence" value="ECO:0007669"/>
    <property type="project" value="UniProtKB-SubCell"/>
</dbReference>
<keyword evidence="3 7" id="KW-0812">Transmembrane</keyword>
<evidence type="ECO:0000256" key="5">
    <source>
        <dbReference type="ARBA" id="ARBA00023136"/>
    </source>
</evidence>
<dbReference type="Pfam" id="PF14851">
    <property type="entry name" value="FAM176"/>
    <property type="match status" value="1"/>
</dbReference>
<evidence type="ECO:0000259" key="8">
    <source>
        <dbReference type="Pfam" id="PF14851"/>
    </source>
</evidence>
<organism evidence="9 10">
    <name type="scientific">Albula goreensis</name>
    <dbReference type="NCBI Taxonomy" id="1534307"/>
    <lineage>
        <taxon>Eukaryota</taxon>
        <taxon>Metazoa</taxon>
        <taxon>Chordata</taxon>
        <taxon>Craniata</taxon>
        <taxon>Vertebrata</taxon>
        <taxon>Euteleostomi</taxon>
        <taxon>Actinopterygii</taxon>
        <taxon>Neopterygii</taxon>
        <taxon>Teleostei</taxon>
        <taxon>Albuliformes</taxon>
        <taxon>Albulidae</taxon>
        <taxon>Albula</taxon>
    </lineage>
</organism>
<dbReference type="PANTHER" id="PTHR48422:SF1">
    <property type="entry name" value="PROTEIN EVA-1 HOMOLOG A"/>
    <property type="match status" value="1"/>
</dbReference>
<feature type="transmembrane region" description="Helical" evidence="7">
    <location>
        <begin position="12"/>
        <end position="34"/>
    </location>
</feature>
<sequence>MAYAYVKEHPEMAALLFVSSMCVGLICALFAVSLRLSCRMVPGRGVRRHSKAPSMEGVGRSEGATEVEDSEDEEASSLSCSDRKREYCWEATVDTVEAAELAERIERREQVIQEIWMNAYLNGTSTGPC</sequence>
<comment type="subcellular location">
    <subcellularLocation>
        <location evidence="1">Membrane</location>
        <topology evidence="1">Single-pass membrane protein</topology>
    </subcellularLocation>
</comment>